<dbReference type="EMBL" id="KP027200">
    <property type="protein sequence ID" value="AJF40369.1"/>
    <property type="molecule type" value="Genomic_DNA"/>
</dbReference>
<dbReference type="RefSeq" id="YP_009125968.1">
    <property type="nucleotide sequence ID" value="NC_026605.1"/>
</dbReference>
<keyword evidence="2" id="KW-1185">Reference proteome</keyword>
<dbReference type="GeneID" id="23680773"/>
<evidence type="ECO:0000313" key="1">
    <source>
        <dbReference type="EMBL" id="AJF40369.1"/>
    </source>
</evidence>
<organism evidence="1 2">
    <name type="scientific">Mycobacterium phage Malithi</name>
    <dbReference type="NCBI Taxonomy" id="1567472"/>
    <lineage>
        <taxon>Viruses</taxon>
        <taxon>Duplodnaviria</taxon>
        <taxon>Heunggongvirae</taxon>
        <taxon>Uroviricota</taxon>
        <taxon>Caudoviricetes</taxon>
        <taxon>Pclasvirinae</taxon>
        <taxon>Fishburnevirus</taxon>
        <taxon>Fishburnevirus malithi</taxon>
    </lineage>
</organism>
<protein>
    <submittedName>
        <fullName evidence="1">Tail terminator</fullName>
    </submittedName>
</protein>
<name>A0A0B5H9U6_9CAUD</name>
<evidence type="ECO:0000313" key="2">
    <source>
        <dbReference type="Proteomes" id="UP000031808"/>
    </source>
</evidence>
<dbReference type="KEGG" id="vg:23680773"/>
<sequence>MIELLDREAPPDIRFLRAWLLPIGGGVGAKRETGDPFPFTLIQKFDGWENSHTQYGFYQFDHLAVAADGKSAYTACEDYARTIKRRMLYLRDRPWTGVTVPGWGVATADVVRCTQSPRHDPYNNTDVERFIARYSVHLRLVSVAS</sequence>
<reference evidence="1 2" key="1">
    <citation type="submission" date="2014-10" db="EMBL/GenBank/DDBJ databases">
        <authorList>
            <person name="Mbambo L.M."/>
            <person name="Adam N."/>
            <person name="Bengani L."/>
            <person name="Honono X."/>
            <person name="Molechan C."/>
            <person name="Ncobeni N."/>
            <person name="Tshabalala N."/>
            <person name="Nkondlo N."/>
            <person name="Larsen M.H."/>
            <person name="Rubin E.J."/>
            <person name="Russell D.A."/>
            <person name="Guerrero C.A."/>
            <person name="Bowman C.A."/>
            <person name="Jacobs-Sera D."/>
            <person name="Hendrix R.W."/>
            <person name="Hatfull G.F."/>
        </authorList>
    </citation>
    <scope>NUCLEOTIDE SEQUENCE [LARGE SCALE GENOMIC DNA]</scope>
</reference>
<dbReference type="OrthoDB" id="12351at10239"/>
<gene>
    <name evidence="1" type="primary">13</name>
    <name evidence="1" type="ORF">MALITHI_13</name>
</gene>
<dbReference type="Proteomes" id="UP000031808">
    <property type="component" value="Segment"/>
</dbReference>
<accession>A0A0B5H9U6</accession>
<proteinExistence type="predicted"/>